<reference evidence="3" key="2">
    <citation type="journal article" date="2018" name="BMC Genomics">
        <title>Genomic insights into host adaptation between the wheat stripe rust pathogen (Puccinia striiformis f. sp. tritici) and the barley stripe rust pathogen (Puccinia striiformis f. sp. hordei).</title>
        <authorList>
            <person name="Xia C."/>
            <person name="Wang M."/>
            <person name="Yin C."/>
            <person name="Cornejo O.E."/>
            <person name="Hulbert S.H."/>
            <person name="Chen X."/>
        </authorList>
    </citation>
    <scope>NUCLEOTIDE SEQUENCE [LARGE SCALE GENOMIC DNA]</scope>
    <source>
        <strain evidence="3">93TX-2</strain>
    </source>
</reference>
<dbReference type="PANTHER" id="PTHR46169">
    <property type="entry name" value="DNA REPLICATION-RELATED ELEMENT FACTOR, ISOFORM A"/>
    <property type="match status" value="1"/>
</dbReference>
<gene>
    <name evidence="2" type="ORF">PSHT_13996</name>
</gene>
<comment type="caution">
    <text evidence="2">The sequence shown here is derived from an EMBL/GenBank/DDBJ whole genome shotgun (WGS) entry which is preliminary data.</text>
</comment>
<organism evidence="2 3">
    <name type="scientific">Puccinia striiformis</name>
    <dbReference type="NCBI Taxonomy" id="27350"/>
    <lineage>
        <taxon>Eukaryota</taxon>
        <taxon>Fungi</taxon>
        <taxon>Dikarya</taxon>
        <taxon>Basidiomycota</taxon>
        <taxon>Pucciniomycotina</taxon>
        <taxon>Pucciniomycetes</taxon>
        <taxon>Pucciniales</taxon>
        <taxon>Pucciniaceae</taxon>
        <taxon>Puccinia</taxon>
    </lineage>
</organism>
<feature type="compositionally biased region" description="Basic residues" evidence="1">
    <location>
        <begin position="1"/>
        <end position="10"/>
    </location>
</feature>
<reference evidence="3" key="3">
    <citation type="journal article" date="2018" name="Mol. Plant Microbe Interact.">
        <title>Genome sequence resources for the wheat stripe rust pathogen (Puccinia striiformis f. sp. tritici) and the barley stripe rust pathogen (Puccinia striiformis f. sp. hordei).</title>
        <authorList>
            <person name="Xia C."/>
            <person name="Wang M."/>
            <person name="Yin C."/>
            <person name="Cornejo O.E."/>
            <person name="Hulbert S.H."/>
            <person name="Chen X."/>
        </authorList>
    </citation>
    <scope>NUCLEOTIDE SEQUENCE [LARGE SCALE GENOMIC DNA]</scope>
    <source>
        <strain evidence="3">93TX-2</strain>
    </source>
</reference>
<feature type="region of interest" description="Disordered" evidence="1">
    <location>
        <begin position="1"/>
        <end position="83"/>
    </location>
</feature>
<protein>
    <recommendedName>
        <fullName evidence="4">DUF659 domain-containing protein</fullName>
    </recommendedName>
</protein>
<dbReference type="GO" id="GO:0006357">
    <property type="term" value="P:regulation of transcription by RNA polymerase II"/>
    <property type="evidence" value="ECO:0007669"/>
    <property type="project" value="TreeGrafter"/>
</dbReference>
<evidence type="ECO:0008006" key="4">
    <source>
        <dbReference type="Google" id="ProtNLM"/>
    </source>
</evidence>
<dbReference type="PANTHER" id="PTHR46169:SF15">
    <property type="entry name" value="INNER CENTROMERE PROTEIN A-LIKE ISOFORM X1-RELATED"/>
    <property type="match status" value="1"/>
</dbReference>
<evidence type="ECO:0000313" key="2">
    <source>
        <dbReference type="EMBL" id="POV98504.1"/>
    </source>
</evidence>
<dbReference type="AlphaFoldDB" id="A0A2S4UN17"/>
<dbReference type="VEuPathDB" id="FungiDB:PSTT_00997"/>
<dbReference type="Proteomes" id="UP000238274">
    <property type="component" value="Unassembled WGS sequence"/>
</dbReference>
<dbReference type="SUPFAM" id="SSF53098">
    <property type="entry name" value="Ribonuclease H-like"/>
    <property type="match status" value="1"/>
</dbReference>
<feature type="compositionally biased region" description="Acidic residues" evidence="1">
    <location>
        <begin position="374"/>
        <end position="416"/>
    </location>
</feature>
<dbReference type="GO" id="GO:0005634">
    <property type="term" value="C:nucleus"/>
    <property type="evidence" value="ECO:0007669"/>
    <property type="project" value="TreeGrafter"/>
</dbReference>
<evidence type="ECO:0000256" key="1">
    <source>
        <dbReference type="SAM" id="MobiDB-lite"/>
    </source>
</evidence>
<sequence>MAVPGTRRRVPSPYNRYRATGAGYGAGGSRWRKRTRQNHSPSPSPSPSPSQPPDSNLDLPTEPSDTRTQPAGSVDETGPSELNDDEQLLRAQRIAANAVTYPCKICGNHINRPASDSSCSNLLKHAAGCINKQREVATNQKLVDLGVPQLCAIWCAEAARPFSALKDQSHKNILHPTVVKNLPSSKVVSRSIHMLYTAVQDSYREVLKKHTGAMYLGADAWQAPNGFDILGIVIYRLIENNGGQFELEAMPLDFIRLAKSHTGKYLAETVRLVLEKFNVQNKICGIVTDNASNNSSMVAEMKKYKWTRFKGEPQWIRCFAHILNLIAQSILSPFGTLKKKKATGNRTNNDLDSSDDSEEDEEEAVAQICRYEDDTGISEEEEDEHTSDDYEAEESGEEEAELTLSDLEDLSDEDEENDLYTSAMCKQSLAKFRAIARKLRKSPNSKAEFVELCKELECQRPHSIERDVRNVGTRPGPRLKASSDARKPYIELARQLVSILQLFYEQTLQISKRGSARLSHIIVYIDEITDLLECDQRRRQRVSTSTPKMLAELACG</sequence>
<accession>A0A2S4UN17</accession>
<feature type="region of interest" description="Disordered" evidence="1">
    <location>
        <begin position="340"/>
        <end position="416"/>
    </location>
</feature>
<keyword evidence="3" id="KW-1185">Reference proteome</keyword>
<feature type="compositionally biased region" description="Pro residues" evidence="1">
    <location>
        <begin position="42"/>
        <end position="52"/>
    </location>
</feature>
<name>A0A2S4UN17_9BASI</name>
<reference evidence="2 3" key="1">
    <citation type="submission" date="2017-12" db="EMBL/GenBank/DDBJ databases">
        <title>Gene loss provides genomic basis for host adaptation in cereal stripe rust fungi.</title>
        <authorList>
            <person name="Xia C."/>
        </authorList>
    </citation>
    <scope>NUCLEOTIDE SEQUENCE [LARGE SCALE GENOMIC DNA]</scope>
    <source>
        <strain evidence="2 3">93TX-2</strain>
    </source>
</reference>
<proteinExistence type="predicted"/>
<dbReference type="VEuPathDB" id="FungiDB:PSHT_13996"/>
<feature type="compositionally biased region" description="Acidic residues" evidence="1">
    <location>
        <begin position="352"/>
        <end position="364"/>
    </location>
</feature>
<dbReference type="OrthoDB" id="3228311at2759"/>
<dbReference type="InterPro" id="IPR052717">
    <property type="entry name" value="Vacuolar_transposase_reg"/>
</dbReference>
<dbReference type="InterPro" id="IPR012337">
    <property type="entry name" value="RNaseH-like_sf"/>
</dbReference>
<evidence type="ECO:0000313" key="3">
    <source>
        <dbReference type="Proteomes" id="UP000238274"/>
    </source>
</evidence>
<dbReference type="EMBL" id="PKSM01000297">
    <property type="protein sequence ID" value="POV98504.1"/>
    <property type="molecule type" value="Genomic_DNA"/>
</dbReference>